<keyword evidence="3" id="KW-1185">Reference proteome</keyword>
<evidence type="ECO:0000256" key="1">
    <source>
        <dbReference type="SAM" id="MobiDB-lite"/>
    </source>
</evidence>
<dbReference type="Proteomes" id="UP000727056">
    <property type="component" value="Unassembled WGS sequence"/>
</dbReference>
<feature type="region of interest" description="Disordered" evidence="1">
    <location>
        <begin position="368"/>
        <end position="402"/>
    </location>
</feature>
<protein>
    <recommendedName>
        <fullName evidence="4">DNA-directed RNA polymerase specialized sigma24 family protein</fullName>
    </recommendedName>
</protein>
<accession>A0ABX1C3J6</accession>
<sequence length="687" mass="71169">MAEAAIVEHYARLVRLGYLILPPDLARHRRVVAAHALAQRALPRSRRTRPARPEVTRPLPPPPAAGHAPEDEDGTGRANADPGYGCLRERLVTSALAVARRSAGERRGPAGALRRLGRGPRLLPQVLGLRLSPLPGGAEALSMEQALLGATPAVRAAFALARLDRLGPEDVEGLLTAARLRPQEARAAIADAAALPGGDRPPLEDPCALRARPGDLLRRRQYRRSGVAAAGALLLGAGLLTAVGGGDDSGGPSAADDARPGEAAPRHPALVASADPEQLERVREGTWREASRVDFSSWEPRGSSVDDEELLGRALAAWAGGDQAVPVTATPGTATGPPPAAPRLLYAGRVADRSLVLLHDGLRLARYTEPADGSAGTPGTEEGRADRSDGGRGQPAPGAGLELARVDGASGGHPAVVLHREAAGVRYLTAPWVERADVHDLLAPGADPARVDLDQDGVTGPVPTSVGAAECATSPLLELTTPPGLPTGVLVDMGELVPAAVTDAAPGVGHGHPLRGPAADRLARTACHLPELVGSGVRLVNSWEFASQDLPDDGGRASWVCTRAETWRGEGVRTMTQLQLPPVDRSDEEAGAGREFGEPGVVTARARGGADCTLREHHFTASALWQSPEDRWYLIAAASPGVGDLTVRGDVEGAADGRALSVPASADTEAEVVGVVTETGATATELR</sequence>
<organism evidence="2 3">
    <name type="scientific">Streptomyces bohaiensis</name>
    <dbReference type="NCBI Taxonomy" id="1431344"/>
    <lineage>
        <taxon>Bacteria</taxon>
        <taxon>Bacillati</taxon>
        <taxon>Actinomycetota</taxon>
        <taxon>Actinomycetes</taxon>
        <taxon>Kitasatosporales</taxon>
        <taxon>Streptomycetaceae</taxon>
        <taxon>Streptomyces</taxon>
    </lineage>
</organism>
<evidence type="ECO:0008006" key="4">
    <source>
        <dbReference type="Google" id="ProtNLM"/>
    </source>
</evidence>
<evidence type="ECO:0000313" key="3">
    <source>
        <dbReference type="Proteomes" id="UP000727056"/>
    </source>
</evidence>
<dbReference type="EMBL" id="JAAVJC010000008">
    <property type="protein sequence ID" value="NJQ13791.1"/>
    <property type="molecule type" value="Genomic_DNA"/>
</dbReference>
<comment type="caution">
    <text evidence="2">The sequence shown here is derived from an EMBL/GenBank/DDBJ whole genome shotgun (WGS) entry which is preliminary data.</text>
</comment>
<name>A0ABX1C3J6_9ACTN</name>
<evidence type="ECO:0000313" key="2">
    <source>
        <dbReference type="EMBL" id="NJQ13791.1"/>
    </source>
</evidence>
<reference evidence="2 3" key="1">
    <citation type="submission" date="2020-03" db="EMBL/GenBank/DDBJ databases">
        <title>Draft genome of Streptomyces sp. ventii, isolated from the Axial Seamount in the Pacific Ocean, and resequencing of the two type strains Streptomyces lonarensis strain NCL 716 and Streptomyces bohaiensis strain 11A07.</title>
        <authorList>
            <person name="Loughran R.M."/>
            <person name="Pfannmuller K.M."/>
            <person name="Wasson B.J."/>
            <person name="Deadmond M.C."/>
            <person name="Paddock B.E."/>
            <person name="Koyack M.J."/>
            <person name="Gallegos D.A."/>
            <person name="Mitchell E.A."/>
            <person name="Ushijima B."/>
            <person name="Saw J.H."/>
            <person name="Mcphail K.L."/>
            <person name="Videau P."/>
        </authorList>
    </citation>
    <scope>NUCLEOTIDE SEQUENCE [LARGE SCALE GENOMIC DNA]</scope>
    <source>
        <strain evidence="2 3">11A07</strain>
    </source>
</reference>
<proteinExistence type="predicted"/>
<gene>
    <name evidence="2" type="ORF">HCN52_02230</name>
</gene>
<feature type="compositionally biased region" description="Basic and acidic residues" evidence="1">
    <location>
        <begin position="381"/>
        <end position="390"/>
    </location>
</feature>
<feature type="region of interest" description="Disordered" evidence="1">
    <location>
        <begin position="40"/>
        <end position="81"/>
    </location>
</feature>
<dbReference type="RefSeq" id="WP_168086622.1">
    <property type="nucleotide sequence ID" value="NZ_JAAVJC010000008.1"/>
</dbReference>
<feature type="region of interest" description="Disordered" evidence="1">
    <location>
        <begin position="248"/>
        <end position="268"/>
    </location>
</feature>